<protein>
    <submittedName>
        <fullName evidence="1">Uncharacterized protein</fullName>
    </submittedName>
</protein>
<comment type="caution">
    <text evidence="1">The sequence shown here is derived from an EMBL/GenBank/DDBJ whole genome shotgun (WGS) entry which is preliminary data.</text>
</comment>
<reference evidence="1" key="1">
    <citation type="submission" date="2022-02" db="EMBL/GenBank/DDBJ databases">
        <title>Plant Genome Project.</title>
        <authorList>
            <person name="Zhang R.-G."/>
        </authorList>
    </citation>
    <scope>NUCLEOTIDE SEQUENCE</scope>
    <source>
        <strain evidence="1">AT1</strain>
    </source>
</reference>
<name>A0ACC0PU79_RHOML</name>
<sequence>MGLVLICEGRSSLSETLIGSERLVFEMLVNYREIEVDARGVQSGVVGFDWGSETGCFCHIFLEDYCVARCSLVVTKLCYMAESENLVEFNLSGQMGLNQFCLPPLFSFFFSPDIHCDGSLRDSAMDENVTVEDEDQVSEHIPECKWNKELDYILEHTGSHSLLGIILSFPFSVIFVRLLTHQVFKFQRWIRNLTSELIIVMLLVSSSSYSPFGSLCSLLPSEFLNNTFIPMIVDNGNGGLWSFSFLLEPRGPPIGWLVPREIFPTEIRLGAQSINVSVNMIVTFIVAQSFPTMLCHLKFDLFLFFAFWVVVMTISMCFFLLETKNTPIEEMHPLPKPHRRPPAPAAAYYSSGHSRRRADDMIALLDCSKELMRSQTSHVISSLISSIINSFSISLYLQNFEPVKMGVKKEDGSLSKIMPPEEQEILDEMDVKVKKYLRGESANFEALRDKKLKGQLSVKEELYGKSAKAAAKIEKWLMPSEGGYLEAEGIEKTWRIKQEAIVREVDISSSKNQYDIVLPDLGPYTLDFTSSGRYMAVAGRKGHLAIIDMMNMGLIKELQVRETVRDVVFLHNELFFAAAQKKYTYIYNRDGTELHCLKVHGAVSKLQFLKNHFLLASINKFGQLHYQDVTTGLMVGNFRTGLGSSDVMQVNPFNSVVALGHSNGSVTMWKPTSAAPLVKMLTHHGPVSALSFHSNGHLMATAGTDRKIKIWDLRKFEVLQTLPGHAKTLDFSQKGLLATSTGSFVQILGDFSGSQNYSRYMTHSIAKGYQIRKVLFRPYEDVLGLGHSMGWSSILIPGSGEPNFDSWVANPFETPKQRREKEVRSLLDKLPPETIMLDPRKIGNLRPPIRRKEKPSKEEREAEMEAAVADAKNTVSTKRKTKGRSKPSRRAKKMQEAVERAKRPFLEQQKQEEELSKNKKQKISEQSELPKSLQRFVSKKAAS</sequence>
<dbReference type="EMBL" id="CM046389">
    <property type="protein sequence ID" value="KAI8569298.1"/>
    <property type="molecule type" value="Genomic_DNA"/>
</dbReference>
<organism evidence="1 2">
    <name type="scientific">Rhododendron molle</name>
    <name type="common">Chinese azalea</name>
    <name type="synonym">Azalea mollis</name>
    <dbReference type="NCBI Taxonomy" id="49168"/>
    <lineage>
        <taxon>Eukaryota</taxon>
        <taxon>Viridiplantae</taxon>
        <taxon>Streptophyta</taxon>
        <taxon>Embryophyta</taxon>
        <taxon>Tracheophyta</taxon>
        <taxon>Spermatophyta</taxon>
        <taxon>Magnoliopsida</taxon>
        <taxon>eudicotyledons</taxon>
        <taxon>Gunneridae</taxon>
        <taxon>Pentapetalae</taxon>
        <taxon>asterids</taxon>
        <taxon>Ericales</taxon>
        <taxon>Ericaceae</taxon>
        <taxon>Ericoideae</taxon>
        <taxon>Rhodoreae</taxon>
        <taxon>Rhododendron</taxon>
    </lineage>
</organism>
<keyword evidence="2" id="KW-1185">Reference proteome</keyword>
<evidence type="ECO:0000313" key="2">
    <source>
        <dbReference type="Proteomes" id="UP001062846"/>
    </source>
</evidence>
<accession>A0ACC0PU79</accession>
<evidence type="ECO:0000313" key="1">
    <source>
        <dbReference type="EMBL" id="KAI8569298.1"/>
    </source>
</evidence>
<dbReference type="Proteomes" id="UP001062846">
    <property type="component" value="Chromosome 2"/>
</dbReference>
<proteinExistence type="predicted"/>
<gene>
    <name evidence="1" type="ORF">RHMOL_Rhmol02G0268100</name>
</gene>